<evidence type="ECO:0000256" key="9">
    <source>
        <dbReference type="ARBA" id="ARBA00023136"/>
    </source>
</evidence>
<feature type="transmembrane region" description="Helical" evidence="11">
    <location>
        <begin position="130"/>
        <end position="149"/>
    </location>
</feature>
<protein>
    <submittedName>
        <fullName evidence="15">Uncharacterized protein</fullName>
    </submittedName>
</protein>
<feature type="domain" description="Neurotransmitter-gated ion-channel transmembrane" evidence="13">
    <location>
        <begin position="132"/>
        <end position="182"/>
    </location>
</feature>
<dbReference type="WBParaSite" id="PSAMB.scaffold144size73127.g2488.t1">
    <property type="protein sequence ID" value="PSAMB.scaffold144size73127.g2488.t1"/>
    <property type="gene ID" value="PSAMB.scaffold144size73127.g2488"/>
</dbReference>
<dbReference type="Gene3D" id="1.20.58.390">
    <property type="entry name" value="Neurotransmitter-gated ion-channel transmembrane domain"/>
    <property type="match status" value="1"/>
</dbReference>
<keyword evidence="10" id="KW-0407">Ion channel</keyword>
<keyword evidence="4" id="KW-1003">Cell membrane</keyword>
<dbReference type="GO" id="GO:0005886">
    <property type="term" value="C:plasma membrane"/>
    <property type="evidence" value="ECO:0007669"/>
    <property type="project" value="UniProtKB-SubCell"/>
</dbReference>
<evidence type="ECO:0000256" key="6">
    <source>
        <dbReference type="ARBA" id="ARBA00022729"/>
    </source>
</evidence>
<dbReference type="InterPro" id="IPR018000">
    <property type="entry name" value="Neurotransmitter_ion_chnl_CS"/>
</dbReference>
<evidence type="ECO:0000256" key="3">
    <source>
        <dbReference type="ARBA" id="ARBA00022448"/>
    </source>
</evidence>
<reference evidence="15" key="1">
    <citation type="submission" date="2022-11" db="UniProtKB">
        <authorList>
            <consortium name="WormBaseParasite"/>
        </authorList>
    </citation>
    <scope>IDENTIFICATION</scope>
</reference>
<keyword evidence="8" id="KW-0406">Ion transport</keyword>
<evidence type="ECO:0000313" key="15">
    <source>
        <dbReference type="WBParaSite" id="PSAMB.scaffold144size73127.g2488.t1"/>
    </source>
</evidence>
<sequence>MLWRPDLYFANARKANFHDITVRNFLMYIEEDGTLTISLTVMCMMDLSKYPLDDQRCLLRILSYAYDKEDLIIEWHNDSAISQNPTIRIADMELLNTSAGPSCDIDYGTRKWSCVTAEFHGRRLRMHHYLQMYIPTGLIVVVSWLGFWIDPSAVPARVALVITTLLTITTQANSARVTLPAVGALFGFVAN</sequence>
<comment type="subcellular location">
    <subcellularLocation>
        <location evidence="2">Cell membrane</location>
    </subcellularLocation>
    <subcellularLocation>
        <location evidence="1">Membrane</location>
        <topology evidence="1">Multi-pass membrane protein</topology>
    </subcellularLocation>
</comment>
<evidence type="ECO:0000256" key="4">
    <source>
        <dbReference type="ARBA" id="ARBA00022475"/>
    </source>
</evidence>
<dbReference type="InterPro" id="IPR036734">
    <property type="entry name" value="Neur_chan_lig-bd_sf"/>
</dbReference>
<evidence type="ECO:0000259" key="12">
    <source>
        <dbReference type="Pfam" id="PF02931"/>
    </source>
</evidence>
<keyword evidence="14" id="KW-1185">Reference proteome</keyword>
<evidence type="ECO:0000313" key="14">
    <source>
        <dbReference type="Proteomes" id="UP000887566"/>
    </source>
</evidence>
<dbReference type="PRINTS" id="PR00253">
    <property type="entry name" value="GABAARECEPTR"/>
</dbReference>
<keyword evidence="5 11" id="KW-0812">Transmembrane</keyword>
<evidence type="ECO:0000256" key="5">
    <source>
        <dbReference type="ARBA" id="ARBA00022692"/>
    </source>
</evidence>
<evidence type="ECO:0000256" key="2">
    <source>
        <dbReference type="ARBA" id="ARBA00004236"/>
    </source>
</evidence>
<dbReference type="SUPFAM" id="SSF63712">
    <property type="entry name" value="Nicotinic receptor ligand binding domain-like"/>
    <property type="match status" value="1"/>
</dbReference>
<dbReference type="InterPro" id="IPR006028">
    <property type="entry name" value="GABAA/Glycine_rcpt"/>
</dbReference>
<accession>A0A914V1P9</accession>
<evidence type="ECO:0000256" key="10">
    <source>
        <dbReference type="ARBA" id="ARBA00023303"/>
    </source>
</evidence>
<keyword evidence="9 11" id="KW-0472">Membrane</keyword>
<dbReference type="InterPro" id="IPR036719">
    <property type="entry name" value="Neuro-gated_channel_TM_sf"/>
</dbReference>
<evidence type="ECO:0000256" key="1">
    <source>
        <dbReference type="ARBA" id="ARBA00004141"/>
    </source>
</evidence>
<feature type="domain" description="Neurotransmitter-gated ion-channel ligand-binding" evidence="12">
    <location>
        <begin position="1"/>
        <end position="94"/>
    </location>
</feature>
<organism evidence="14 15">
    <name type="scientific">Plectus sambesii</name>
    <dbReference type="NCBI Taxonomy" id="2011161"/>
    <lineage>
        <taxon>Eukaryota</taxon>
        <taxon>Metazoa</taxon>
        <taxon>Ecdysozoa</taxon>
        <taxon>Nematoda</taxon>
        <taxon>Chromadorea</taxon>
        <taxon>Plectida</taxon>
        <taxon>Plectina</taxon>
        <taxon>Plectoidea</taxon>
        <taxon>Plectidae</taxon>
        <taxon>Plectus</taxon>
    </lineage>
</organism>
<dbReference type="AlphaFoldDB" id="A0A914V1P9"/>
<dbReference type="PANTHER" id="PTHR18945">
    <property type="entry name" value="NEUROTRANSMITTER GATED ION CHANNEL"/>
    <property type="match status" value="1"/>
</dbReference>
<dbReference type="Pfam" id="PF02932">
    <property type="entry name" value="Neur_chan_memb"/>
    <property type="match status" value="1"/>
</dbReference>
<evidence type="ECO:0000256" key="11">
    <source>
        <dbReference type="SAM" id="Phobius"/>
    </source>
</evidence>
<keyword evidence="6" id="KW-0732">Signal</keyword>
<keyword evidence="3" id="KW-0813">Transport</keyword>
<evidence type="ECO:0000256" key="8">
    <source>
        <dbReference type="ARBA" id="ARBA00023065"/>
    </source>
</evidence>
<evidence type="ECO:0000259" key="13">
    <source>
        <dbReference type="Pfam" id="PF02932"/>
    </source>
</evidence>
<dbReference type="GO" id="GO:0004888">
    <property type="term" value="F:transmembrane signaling receptor activity"/>
    <property type="evidence" value="ECO:0007669"/>
    <property type="project" value="InterPro"/>
</dbReference>
<name>A0A914V1P9_9BILA</name>
<keyword evidence="7 11" id="KW-1133">Transmembrane helix</keyword>
<dbReference type="PROSITE" id="PS00236">
    <property type="entry name" value="NEUROTR_ION_CHANNEL"/>
    <property type="match status" value="1"/>
</dbReference>
<dbReference type="InterPro" id="IPR006201">
    <property type="entry name" value="Neur_channel"/>
</dbReference>
<dbReference type="Gene3D" id="2.70.170.10">
    <property type="entry name" value="Neurotransmitter-gated ion-channel ligand-binding domain"/>
    <property type="match status" value="1"/>
</dbReference>
<dbReference type="GO" id="GO:0005230">
    <property type="term" value="F:extracellular ligand-gated monoatomic ion channel activity"/>
    <property type="evidence" value="ECO:0007669"/>
    <property type="project" value="InterPro"/>
</dbReference>
<proteinExistence type="predicted"/>
<dbReference type="SUPFAM" id="SSF90112">
    <property type="entry name" value="Neurotransmitter-gated ion-channel transmembrane pore"/>
    <property type="match status" value="1"/>
</dbReference>
<dbReference type="Pfam" id="PF02931">
    <property type="entry name" value="Neur_chan_LBD"/>
    <property type="match status" value="1"/>
</dbReference>
<dbReference type="Proteomes" id="UP000887566">
    <property type="component" value="Unplaced"/>
</dbReference>
<dbReference type="InterPro" id="IPR006202">
    <property type="entry name" value="Neur_chan_lig-bd"/>
</dbReference>
<dbReference type="InterPro" id="IPR006029">
    <property type="entry name" value="Neurotrans-gated_channel_TM"/>
</dbReference>
<evidence type="ECO:0000256" key="7">
    <source>
        <dbReference type="ARBA" id="ARBA00022989"/>
    </source>
</evidence>
<dbReference type="InterPro" id="IPR038050">
    <property type="entry name" value="Neuro_actylchol_rec"/>
</dbReference>